<dbReference type="GO" id="GO:0003723">
    <property type="term" value="F:RNA binding"/>
    <property type="evidence" value="ECO:0007669"/>
    <property type="project" value="TreeGrafter"/>
</dbReference>
<dbReference type="FunFam" id="1.20.120.1080:FF:000008">
    <property type="entry name" value="probable ATP-dependent RNA helicase YTHDC2"/>
    <property type="match status" value="1"/>
</dbReference>
<protein>
    <submittedName>
        <fullName evidence="3">Probable ATP-dependent RNA helicase YTHDC2</fullName>
    </submittedName>
</protein>
<dbReference type="GO" id="GO:0005524">
    <property type="term" value="F:ATP binding"/>
    <property type="evidence" value="ECO:0007669"/>
    <property type="project" value="UniProtKB-KW"/>
</dbReference>
<dbReference type="PANTHER" id="PTHR18934:SF213">
    <property type="entry name" value="3'-5' RNA HELICASE YTHDC2"/>
    <property type="match status" value="1"/>
</dbReference>
<dbReference type="InterPro" id="IPR011709">
    <property type="entry name" value="DEAD-box_helicase_OB_fold"/>
</dbReference>
<dbReference type="PROSITE" id="PS51194">
    <property type="entry name" value="HELICASE_CTER"/>
    <property type="match status" value="1"/>
</dbReference>
<dbReference type="EMBL" id="CACRXK020014014">
    <property type="protein sequence ID" value="CAB4026108.1"/>
    <property type="molecule type" value="Genomic_DNA"/>
</dbReference>
<dbReference type="Pfam" id="PF21010">
    <property type="entry name" value="HA2_C"/>
    <property type="match status" value="1"/>
</dbReference>
<dbReference type="InterPro" id="IPR027417">
    <property type="entry name" value="P-loop_NTPase"/>
</dbReference>
<reference evidence="3" key="1">
    <citation type="submission" date="2020-04" db="EMBL/GenBank/DDBJ databases">
        <authorList>
            <person name="Alioto T."/>
            <person name="Alioto T."/>
            <person name="Gomez Garrido J."/>
        </authorList>
    </citation>
    <scope>NUCLEOTIDE SEQUENCE</scope>
    <source>
        <strain evidence="3">A484AB</strain>
    </source>
</reference>
<dbReference type="Gene3D" id="1.20.120.1080">
    <property type="match status" value="1"/>
</dbReference>
<sequence length="632" mass="70782">TAADWARNWNHEEVAQFIESYGSQRANQVDDVILEQQSEQLNNESKELLSLYHKTFDDDKVDLALIFNLLKYICGSDTSGAVLVFLPGYDDIITLKDQLSSSKEFGNTRMFHICCLHSAMQPSEQKKAFRKMSEGTRKIILSTNIAETSVTIDDVVYVIDSAKVKEKSFDALSSVSALETVWISKASAVQRHGRAGRCSPGVCYHLCSRVRYDSLQDFQIPELLRFPLQELCLHTKLLAGPTTSIADFLSRAPEPPPYLVLRNAVETLKAMDALDQWEDLTDLGRLLAELPVEPRLGKMILFSIVLKCLDPVVVLACAMAYKDPFILPIDSADKHSLAQLKKRLVGQSYSDQLVVLKIFRGWQKAHGDGWDKNYCKKNFLSPGTMEMMAGMRSLILGQLKTMGFVRQRGSSDMRDLNTNSGNWAIVKAALCAGLYPNLVYVDRKANKLATKKEKKIRLHHSTTLFTTAESKKSLAKSHAAAIEKLPAEWLFYEEMSRAAYFVHVKSCSLVSPLTVALFSGPCLSSDKIDARPEATHGNRAVTYEGVLSESSDSESESPGNEESVKNTVLMKIHDFVQFNEKPELVLLVQYLRHKLQALVVRRLKSPSRPLSQVDETVLRTIVNVLTIQEEAL</sequence>
<evidence type="ECO:0000256" key="1">
    <source>
        <dbReference type="ARBA" id="ARBA00022741"/>
    </source>
</evidence>
<evidence type="ECO:0000313" key="4">
    <source>
        <dbReference type="Proteomes" id="UP001152795"/>
    </source>
</evidence>
<accession>A0A6S7J6F9</accession>
<dbReference type="GO" id="GO:0004386">
    <property type="term" value="F:helicase activity"/>
    <property type="evidence" value="ECO:0007669"/>
    <property type="project" value="UniProtKB-KW"/>
</dbReference>
<dbReference type="SUPFAM" id="SSF52540">
    <property type="entry name" value="P-loop containing nucleoside triphosphate hydrolases"/>
    <property type="match status" value="1"/>
</dbReference>
<dbReference type="Pfam" id="PF07717">
    <property type="entry name" value="OB_NTP_bind"/>
    <property type="match status" value="1"/>
</dbReference>
<dbReference type="InterPro" id="IPR007502">
    <property type="entry name" value="Helicase-assoc_dom"/>
</dbReference>
<proteinExistence type="predicted"/>
<keyword evidence="1" id="KW-0547">Nucleotide-binding</keyword>
<keyword evidence="2" id="KW-0067">ATP-binding</keyword>
<dbReference type="Gene3D" id="3.40.50.300">
    <property type="entry name" value="P-loop containing nucleotide triphosphate hydrolases"/>
    <property type="match status" value="1"/>
</dbReference>
<dbReference type="SMART" id="SM00847">
    <property type="entry name" value="HA2"/>
    <property type="match status" value="1"/>
</dbReference>
<keyword evidence="4" id="KW-1185">Reference proteome</keyword>
<feature type="non-terminal residue" evidence="3">
    <location>
        <position position="1"/>
    </location>
</feature>
<dbReference type="OrthoDB" id="6020118at2759"/>
<dbReference type="PANTHER" id="PTHR18934">
    <property type="entry name" value="ATP-DEPENDENT RNA HELICASE"/>
    <property type="match status" value="1"/>
</dbReference>
<dbReference type="AlphaFoldDB" id="A0A6S7J6F9"/>
<feature type="non-terminal residue" evidence="3">
    <location>
        <position position="632"/>
    </location>
</feature>
<gene>
    <name evidence="3" type="ORF">PACLA_8A030600</name>
</gene>
<name>A0A6S7J6F9_PARCT</name>
<dbReference type="Proteomes" id="UP001152795">
    <property type="component" value="Unassembled WGS sequence"/>
</dbReference>
<dbReference type="Pfam" id="PF04408">
    <property type="entry name" value="WHD_HA2"/>
    <property type="match status" value="1"/>
</dbReference>
<evidence type="ECO:0000313" key="3">
    <source>
        <dbReference type="EMBL" id="CAB4026108.1"/>
    </source>
</evidence>
<dbReference type="CDD" id="cd18791">
    <property type="entry name" value="SF2_C_RHA"/>
    <property type="match status" value="1"/>
</dbReference>
<keyword evidence="3" id="KW-0347">Helicase</keyword>
<keyword evidence="3" id="KW-0378">Hydrolase</keyword>
<dbReference type="InterPro" id="IPR001650">
    <property type="entry name" value="Helicase_C-like"/>
</dbReference>
<evidence type="ECO:0000256" key="2">
    <source>
        <dbReference type="ARBA" id="ARBA00022840"/>
    </source>
</evidence>
<dbReference type="Pfam" id="PF00271">
    <property type="entry name" value="Helicase_C"/>
    <property type="match status" value="1"/>
</dbReference>
<dbReference type="SMART" id="SM00490">
    <property type="entry name" value="HELICc"/>
    <property type="match status" value="1"/>
</dbReference>
<comment type="caution">
    <text evidence="3">The sequence shown here is derived from an EMBL/GenBank/DDBJ whole genome shotgun (WGS) entry which is preliminary data.</text>
</comment>
<dbReference type="InterPro" id="IPR048333">
    <property type="entry name" value="HA2_WH"/>
</dbReference>
<organism evidence="3 4">
    <name type="scientific">Paramuricea clavata</name>
    <name type="common">Red gorgonian</name>
    <name type="synonym">Violescent sea-whip</name>
    <dbReference type="NCBI Taxonomy" id="317549"/>
    <lineage>
        <taxon>Eukaryota</taxon>
        <taxon>Metazoa</taxon>
        <taxon>Cnidaria</taxon>
        <taxon>Anthozoa</taxon>
        <taxon>Octocorallia</taxon>
        <taxon>Malacalcyonacea</taxon>
        <taxon>Plexauridae</taxon>
        <taxon>Paramuricea</taxon>
    </lineage>
</organism>